<feature type="compositionally biased region" description="Acidic residues" evidence="1">
    <location>
        <begin position="71"/>
        <end position="80"/>
    </location>
</feature>
<feature type="domain" description="RNase NYN" evidence="2">
    <location>
        <begin position="558"/>
        <end position="680"/>
    </location>
</feature>
<feature type="compositionally biased region" description="Polar residues" evidence="1">
    <location>
        <begin position="377"/>
        <end position="388"/>
    </location>
</feature>
<dbReference type="Pfam" id="PF11977">
    <property type="entry name" value="RNase_Zc3h12a"/>
    <property type="match status" value="1"/>
</dbReference>
<evidence type="ECO:0000259" key="2">
    <source>
        <dbReference type="Pfam" id="PF11977"/>
    </source>
</evidence>
<evidence type="ECO:0000313" key="4">
    <source>
        <dbReference type="Proteomes" id="UP000186817"/>
    </source>
</evidence>
<evidence type="ECO:0000313" key="3">
    <source>
        <dbReference type="EMBL" id="OLP89911.1"/>
    </source>
</evidence>
<proteinExistence type="predicted"/>
<feature type="region of interest" description="Disordered" evidence="1">
    <location>
        <begin position="461"/>
        <end position="555"/>
    </location>
</feature>
<protein>
    <recommendedName>
        <fullName evidence="2">RNase NYN domain-containing protein</fullName>
    </recommendedName>
</protein>
<feature type="compositionally biased region" description="Low complexity" evidence="1">
    <location>
        <begin position="240"/>
        <end position="258"/>
    </location>
</feature>
<feature type="compositionally biased region" description="Basic and acidic residues" evidence="1">
    <location>
        <begin position="59"/>
        <end position="70"/>
    </location>
</feature>
<organism evidence="3 4">
    <name type="scientific">Symbiodinium microadriaticum</name>
    <name type="common">Dinoflagellate</name>
    <name type="synonym">Zooxanthella microadriatica</name>
    <dbReference type="NCBI Taxonomy" id="2951"/>
    <lineage>
        <taxon>Eukaryota</taxon>
        <taxon>Sar</taxon>
        <taxon>Alveolata</taxon>
        <taxon>Dinophyceae</taxon>
        <taxon>Suessiales</taxon>
        <taxon>Symbiodiniaceae</taxon>
        <taxon>Symbiodinium</taxon>
    </lineage>
</organism>
<keyword evidence="4" id="KW-1185">Reference proteome</keyword>
<feature type="compositionally biased region" description="Basic and acidic residues" evidence="1">
    <location>
        <begin position="135"/>
        <end position="166"/>
    </location>
</feature>
<dbReference type="Proteomes" id="UP000186817">
    <property type="component" value="Unassembled WGS sequence"/>
</dbReference>
<feature type="compositionally biased region" description="Polar residues" evidence="1">
    <location>
        <begin position="466"/>
        <end position="479"/>
    </location>
</feature>
<feature type="region of interest" description="Disordered" evidence="1">
    <location>
        <begin position="1"/>
        <end position="262"/>
    </location>
</feature>
<feature type="compositionally biased region" description="Basic and acidic residues" evidence="1">
    <location>
        <begin position="33"/>
        <end position="42"/>
    </location>
</feature>
<reference evidence="3 4" key="1">
    <citation type="submission" date="2016-02" db="EMBL/GenBank/DDBJ databases">
        <title>Genome analysis of coral dinoflagellate symbionts highlights evolutionary adaptations to a symbiotic lifestyle.</title>
        <authorList>
            <person name="Aranda M."/>
            <person name="Li Y."/>
            <person name="Liew Y.J."/>
            <person name="Baumgarten S."/>
            <person name="Simakov O."/>
            <person name="Wilson M."/>
            <person name="Piel J."/>
            <person name="Ashoor H."/>
            <person name="Bougouffa S."/>
            <person name="Bajic V.B."/>
            <person name="Ryu T."/>
            <person name="Ravasi T."/>
            <person name="Bayer T."/>
            <person name="Micklem G."/>
            <person name="Kim H."/>
            <person name="Bhak J."/>
            <person name="Lajeunesse T.C."/>
            <person name="Voolstra C.R."/>
        </authorList>
    </citation>
    <scope>NUCLEOTIDE SEQUENCE [LARGE SCALE GENOMIC DNA]</scope>
    <source>
        <strain evidence="3 4">CCMP2467</strain>
    </source>
</reference>
<dbReference type="AlphaFoldDB" id="A0A1Q9D402"/>
<feature type="region of interest" description="Disordered" evidence="1">
    <location>
        <begin position="377"/>
        <end position="447"/>
    </location>
</feature>
<feature type="compositionally biased region" description="Pro residues" evidence="1">
    <location>
        <begin position="215"/>
        <end position="237"/>
    </location>
</feature>
<dbReference type="EMBL" id="LSRX01000737">
    <property type="protein sequence ID" value="OLP89911.1"/>
    <property type="molecule type" value="Genomic_DNA"/>
</dbReference>
<sequence length="735" mass="80032">MENPDICLNDPYQDISDEFGWTQSPSSGGQGQEPHDTQSHDVEEQEGTGIEEEVDWGGDEEHQEANHGDVTDMEEDEQGEQEPHAETKLEAAPDVPQEPQATNPIALEEDDDDCQIVSVEMGPPQPKSPPKGKGKAKEDTEKGQGKGKGKTEEKGKGKAKGKDGKAGKASPSTVLKGKGIKGKDGKSGKGPIAKQYPASAPPQIAKAIVPKSKPKPQPPRLQPQPAPKVGPAKPPQPGLASQQASTTATPASPPVKAAPTPPQNFVSVDLLLAEQVRLQLLTEPGKRASMRRLLTQPKVSQLLRHLSSSRRLAFGSMPGVLCKLLRESQAFQLSESAKDDAPAAIQDVRVSLTEQGEGNPLVDKRSFDRLWSSLFPNRSASATNQPTTQAESAPAAPNGASNPQSSDVAARNQSKQRALQQIRDLDDKGVPDGPRPPSMPPPNYKADWRRFQPTAKRVLAPRRAGSASSLEDGTAQPSHNELHPPVTQVVAGPCRSPQGPRPPGVPHALNAHSQPSGPTPPAGPPPGQGVGPRPHFHMASPRSPAPEPVDNEGRPFDLDHVVVNFANVGATYGSRVLKKDKQNSYLFDYEGVRRCVWHLTQKRKLRVIGVIFENFHGDENGREVHQVPPDISAMCESIELTPRLLGQRHKSADDEMTIKCAYRRNCRFLDNDNYQDWRNYLADEAVRTWLLHCQEFLQMKFYFDSGLGDFDILEGVTTTLEYRVMSQNGNTLEPE</sequence>
<comment type="caution">
    <text evidence="3">The sequence shown here is derived from an EMBL/GenBank/DDBJ whole genome shotgun (WGS) entry which is preliminary data.</text>
</comment>
<accession>A0A1Q9D402</accession>
<feature type="compositionally biased region" description="Pro residues" evidence="1">
    <location>
        <begin position="433"/>
        <end position="443"/>
    </location>
</feature>
<feature type="compositionally biased region" description="Low complexity" evidence="1">
    <location>
        <begin position="389"/>
        <end position="406"/>
    </location>
</feature>
<dbReference type="Gene3D" id="3.40.50.11980">
    <property type="match status" value="1"/>
</dbReference>
<evidence type="ECO:0000256" key="1">
    <source>
        <dbReference type="SAM" id="MobiDB-lite"/>
    </source>
</evidence>
<gene>
    <name evidence="3" type="ORF">AK812_SmicGene28571</name>
</gene>
<name>A0A1Q9D402_SYMMI</name>
<dbReference type="InterPro" id="IPR021869">
    <property type="entry name" value="RNase_Zc3h12_NYN"/>
</dbReference>
<feature type="compositionally biased region" description="Acidic residues" evidence="1">
    <location>
        <begin position="43"/>
        <end position="58"/>
    </location>
</feature>
<feature type="compositionally biased region" description="Basic and acidic residues" evidence="1">
    <location>
        <begin position="81"/>
        <end position="91"/>
    </location>
</feature>
<feature type="compositionally biased region" description="Pro residues" evidence="1">
    <location>
        <begin position="517"/>
        <end position="527"/>
    </location>
</feature>
<dbReference type="OrthoDB" id="434084at2759"/>